<feature type="modified residue" description="4-aspartylphosphate" evidence="6">
    <location>
        <position position="70"/>
    </location>
</feature>
<dbReference type="PRINTS" id="PR00344">
    <property type="entry name" value="BCTRLSENSOR"/>
</dbReference>
<feature type="domain" description="Response regulatory" evidence="8">
    <location>
        <begin position="19"/>
        <end position="137"/>
    </location>
</feature>
<dbReference type="SMART" id="SM00448">
    <property type="entry name" value="REC"/>
    <property type="match status" value="1"/>
</dbReference>
<evidence type="ECO:0000313" key="10">
    <source>
        <dbReference type="Proteomes" id="UP000183685"/>
    </source>
</evidence>
<evidence type="ECO:0000256" key="6">
    <source>
        <dbReference type="PROSITE-ProRule" id="PRU00169"/>
    </source>
</evidence>
<proteinExistence type="predicted"/>
<dbReference type="PROSITE" id="PS50110">
    <property type="entry name" value="RESPONSE_REGULATORY"/>
    <property type="match status" value="1"/>
</dbReference>
<evidence type="ECO:0000256" key="2">
    <source>
        <dbReference type="ARBA" id="ARBA00012438"/>
    </source>
</evidence>
<keyword evidence="5 9" id="KW-0418">Kinase</keyword>
<evidence type="ECO:0000259" key="7">
    <source>
        <dbReference type="PROSITE" id="PS50109"/>
    </source>
</evidence>
<dbReference type="GO" id="GO:0000155">
    <property type="term" value="F:phosphorelay sensor kinase activity"/>
    <property type="evidence" value="ECO:0007669"/>
    <property type="project" value="InterPro"/>
</dbReference>
<dbReference type="SMART" id="SM00388">
    <property type="entry name" value="HisKA"/>
    <property type="match status" value="1"/>
</dbReference>
<name>A0A1G6YBV4_9PROT</name>
<dbReference type="SUPFAM" id="SSF55874">
    <property type="entry name" value="ATPase domain of HSP90 chaperone/DNA topoisomerase II/histidine kinase"/>
    <property type="match status" value="1"/>
</dbReference>
<dbReference type="SUPFAM" id="SSF52172">
    <property type="entry name" value="CheY-like"/>
    <property type="match status" value="1"/>
</dbReference>
<dbReference type="PANTHER" id="PTHR43304:SF1">
    <property type="entry name" value="PAC DOMAIN-CONTAINING PROTEIN"/>
    <property type="match status" value="1"/>
</dbReference>
<dbReference type="EMBL" id="FNAK01000003">
    <property type="protein sequence ID" value="SDD87810.1"/>
    <property type="molecule type" value="Genomic_DNA"/>
</dbReference>
<sequence length="382" mass="42189">MRPTMAKPRGTALPIHHRDILLVDDSGADCRFIEHALKRSSASYHIDSAHTAADARRKIAEKHYDCMLIDYRLPDLDGLELMESIHRDIETGFPGLVMISGEGSERVAAKAIKLGAHDYLSKNQLNSGRLQEVIDSAIRRAQEKRSQVHQQMLMENFASTAAHDLANPLNGVIGFVSLAQQMMERGEIDQIPDYLDSALKAAHYMKQLVIDLLHFARTGSSAEACEPVNLTDTVQLAANLLEEAIEASGAVIELETLPKIEGYVTELTQMFQNLIANSIKYHSDARPVITISAEDMEDSCIITITDNGCGVPASARRQIFSPLFRIHRKNTTGSGLGLATCAKIAEMHHGRIWCEGRATGGSRFKIELPKKQPDQNLPNDMI</sequence>
<dbReference type="InterPro" id="IPR003661">
    <property type="entry name" value="HisK_dim/P_dom"/>
</dbReference>
<dbReference type="InterPro" id="IPR003594">
    <property type="entry name" value="HATPase_dom"/>
</dbReference>
<dbReference type="EC" id="2.7.13.3" evidence="2"/>
<evidence type="ECO:0000256" key="1">
    <source>
        <dbReference type="ARBA" id="ARBA00000085"/>
    </source>
</evidence>
<dbReference type="STRING" id="637679.GCA_001550055_01241"/>
<accession>A0A1G6YBV4</accession>
<protein>
    <recommendedName>
        <fullName evidence="2">histidine kinase</fullName>
        <ecNumber evidence="2">2.7.13.3</ecNumber>
    </recommendedName>
</protein>
<dbReference type="InterPro" id="IPR036097">
    <property type="entry name" value="HisK_dim/P_sf"/>
</dbReference>
<keyword evidence="4" id="KW-0808">Transferase</keyword>
<dbReference type="CDD" id="cd00082">
    <property type="entry name" value="HisKA"/>
    <property type="match status" value="1"/>
</dbReference>
<dbReference type="SMART" id="SM00387">
    <property type="entry name" value="HATPase_c"/>
    <property type="match status" value="1"/>
</dbReference>
<dbReference type="AlphaFoldDB" id="A0A1G6YBV4"/>
<dbReference type="Gene3D" id="3.30.565.10">
    <property type="entry name" value="Histidine kinase-like ATPase, C-terminal domain"/>
    <property type="match status" value="1"/>
</dbReference>
<comment type="catalytic activity">
    <reaction evidence="1">
        <text>ATP + protein L-histidine = ADP + protein N-phospho-L-histidine.</text>
        <dbReference type="EC" id="2.7.13.3"/>
    </reaction>
</comment>
<reference evidence="9 10" key="1">
    <citation type="submission" date="2016-10" db="EMBL/GenBank/DDBJ databases">
        <authorList>
            <person name="de Groot N.N."/>
        </authorList>
    </citation>
    <scope>NUCLEOTIDE SEQUENCE [LARGE SCALE GENOMIC DNA]</scope>
    <source>
        <strain evidence="9 10">CGMCC 1.9109</strain>
    </source>
</reference>
<evidence type="ECO:0000256" key="3">
    <source>
        <dbReference type="ARBA" id="ARBA00022553"/>
    </source>
</evidence>
<dbReference type="InterPro" id="IPR005467">
    <property type="entry name" value="His_kinase_dom"/>
</dbReference>
<keyword evidence="3 6" id="KW-0597">Phosphoprotein</keyword>
<keyword evidence="10" id="KW-1185">Reference proteome</keyword>
<evidence type="ECO:0000259" key="8">
    <source>
        <dbReference type="PROSITE" id="PS50110"/>
    </source>
</evidence>
<organism evidence="9 10">
    <name type="scientific">Kordiimonas lacus</name>
    <dbReference type="NCBI Taxonomy" id="637679"/>
    <lineage>
        <taxon>Bacteria</taxon>
        <taxon>Pseudomonadati</taxon>
        <taxon>Pseudomonadota</taxon>
        <taxon>Alphaproteobacteria</taxon>
        <taxon>Kordiimonadales</taxon>
        <taxon>Kordiimonadaceae</taxon>
        <taxon>Kordiimonas</taxon>
    </lineage>
</organism>
<dbReference type="InterPro" id="IPR036890">
    <property type="entry name" value="HATPase_C_sf"/>
</dbReference>
<gene>
    <name evidence="9" type="ORF">SAMN04488071_1561</name>
</gene>
<dbReference type="InterPro" id="IPR001789">
    <property type="entry name" value="Sig_transdc_resp-reg_receiver"/>
</dbReference>
<evidence type="ECO:0000313" key="9">
    <source>
        <dbReference type="EMBL" id="SDD87810.1"/>
    </source>
</evidence>
<dbReference type="Gene3D" id="1.10.287.130">
    <property type="match status" value="1"/>
</dbReference>
<dbReference type="InterPro" id="IPR011006">
    <property type="entry name" value="CheY-like_superfamily"/>
</dbReference>
<dbReference type="Pfam" id="PF00512">
    <property type="entry name" value="HisKA"/>
    <property type="match status" value="1"/>
</dbReference>
<dbReference type="Gene3D" id="3.40.50.2300">
    <property type="match status" value="1"/>
</dbReference>
<dbReference type="Pfam" id="PF02518">
    <property type="entry name" value="HATPase_c"/>
    <property type="match status" value="1"/>
</dbReference>
<feature type="domain" description="Histidine kinase" evidence="7">
    <location>
        <begin position="160"/>
        <end position="372"/>
    </location>
</feature>
<dbReference type="Pfam" id="PF00072">
    <property type="entry name" value="Response_reg"/>
    <property type="match status" value="1"/>
</dbReference>
<dbReference type="InterPro" id="IPR004358">
    <property type="entry name" value="Sig_transdc_His_kin-like_C"/>
</dbReference>
<dbReference type="PROSITE" id="PS50109">
    <property type="entry name" value="HIS_KIN"/>
    <property type="match status" value="1"/>
</dbReference>
<evidence type="ECO:0000256" key="5">
    <source>
        <dbReference type="ARBA" id="ARBA00022777"/>
    </source>
</evidence>
<dbReference type="CDD" id="cd00156">
    <property type="entry name" value="REC"/>
    <property type="match status" value="1"/>
</dbReference>
<dbReference type="RefSeq" id="WP_082714460.1">
    <property type="nucleotide sequence ID" value="NZ_FNAK01000003.1"/>
</dbReference>
<dbReference type="OrthoDB" id="9795133at2"/>
<evidence type="ECO:0000256" key="4">
    <source>
        <dbReference type="ARBA" id="ARBA00022679"/>
    </source>
</evidence>
<dbReference type="InterPro" id="IPR052162">
    <property type="entry name" value="Sensor_kinase/Photoreceptor"/>
</dbReference>
<dbReference type="SUPFAM" id="SSF47384">
    <property type="entry name" value="Homodimeric domain of signal transducing histidine kinase"/>
    <property type="match status" value="1"/>
</dbReference>
<dbReference type="PANTHER" id="PTHR43304">
    <property type="entry name" value="PHYTOCHROME-LIKE PROTEIN CPH1"/>
    <property type="match status" value="1"/>
</dbReference>
<dbReference type="Proteomes" id="UP000183685">
    <property type="component" value="Unassembled WGS sequence"/>
</dbReference>